<keyword evidence="4" id="KW-0030">Aminoacyl-tRNA synthetase</keyword>
<sequence>PYPRYTPPPTGYPLVSHALVHSRWGHAMDSGAKLTDVQITVQGRIVSKREASKKLFFFDLEQDGQTVQVVSSQARFTGDTARFRALNRALMSGDIVRASGFVGKTNAGETSVFAAELLELLAPCLRPIPLRSGFTDPEKRFRSRHLDLLINSKARHALVMRSQVLRYIRSFLDARQFIEVETPVLSPNVGGASARPFATSSMAFGDTPLFMRVAPELYLKQLVIGGLNRVYEIGKQFRNEGIDADHSPEFTTCEFYQAYASLKDLMTMSEDMLRGMAKELTGSTAVRPSDDGDPIDFGPPFRRLDVMQALREHVPELPDLES</sequence>
<protein>
    <recommendedName>
        <fullName evidence="5">Lysyl-tRNA synthetase</fullName>
    </recommendedName>
</protein>
<dbReference type="Pfam" id="PF01336">
    <property type="entry name" value="tRNA_anti-codon"/>
    <property type="match status" value="1"/>
</dbReference>
<dbReference type="InterPro" id="IPR018149">
    <property type="entry name" value="Lys-tRNA-synth_II_C"/>
</dbReference>
<evidence type="ECO:0000256" key="2">
    <source>
        <dbReference type="ARBA" id="ARBA00022741"/>
    </source>
</evidence>
<keyword evidence="1" id="KW-0436">Ligase</keyword>
<dbReference type="PROSITE" id="PS50862">
    <property type="entry name" value="AA_TRNA_LIGASE_II"/>
    <property type="match status" value="1"/>
</dbReference>
<evidence type="ECO:0000256" key="3">
    <source>
        <dbReference type="ARBA" id="ARBA00022840"/>
    </source>
</evidence>
<organism evidence="7 8">
    <name type="scientific">Coemansia guatemalensis</name>
    <dbReference type="NCBI Taxonomy" id="2761395"/>
    <lineage>
        <taxon>Eukaryota</taxon>
        <taxon>Fungi</taxon>
        <taxon>Fungi incertae sedis</taxon>
        <taxon>Zoopagomycota</taxon>
        <taxon>Kickxellomycotina</taxon>
        <taxon>Kickxellomycetes</taxon>
        <taxon>Kickxellales</taxon>
        <taxon>Kickxellaceae</taxon>
        <taxon>Coemansia</taxon>
    </lineage>
</organism>
<feature type="non-terminal residue" evidence="7">
    <location>
        <position position="322"/>
    </location>
</feature>
<dbReference type="PANTHER" id="PTHR42918:SF5">
    <property type="entry name" value="LYSINE--TRNA LIGASE, MITOCHONDRIAL"/>
    <property type="match status" value="1"/>
</dbReference>
<dbReference type="InterPro" id="IPR004364">
    <property type="entry name" value="Aa-tRNA-synt_II"/>
</dbReference>
<name>A0A9W8HL33_9FUNG</name>
<reference evidence="7" key="1">
    <citation type="submission" date="2022-07" db="EMBL/GenBank/DDBJ databases">
        <title>Phylogenomic reconstructions and comparative analyses of Kickxellomycotina fungi.</title>
        <authorList>
            <person name="Reynolds N.K."/>
            <person name="Stajich J.E."/>
            <person name="Barry K."/>
            <person name="Grigoriev I.V."/>
            <person name="Crous P."/>
            <person name="Smith M.E."/>
        </authorList>
    </citation>
    <scope>NUCLEOTIDE SEQUENCE</scope>
    <source>
        <strain evidence="7">NRRL 1565</strain>
    </source>
</reference>
<dbReference type="EMBL" id="JANBUO010004088">
    <property type="protein sequence ID" value="KAJ2788466.1"/>
    <property type="molecule type" value="Genomic_DNA"/>
</dbReference>
<dbReference type="InterPro" id="IPR044136">
    <property type="entry name" value="Lys-tRNA-ligase_II_N"/>
</dbReference>
<feature type="non-terminal residue" evidence="7">
    <location>
        <position position="1"/>
    </location>
</feature>
<dbReference type="GO" id="GO:0004824">
    <property type="term" value="F:lysine-tRNA ligase activity"/>
    <property type="evidence" value="ECO:0007669"/>
    <property type="project" value="InterPro"/>
</dbReference>
<dbReference type="PRINTS" id="PR00982">
    <property type="entry name" value="TRNASYNTHLYS"/>
</dbReference>
<evidence type="ECO:0000313" key="7">
    <source>
        <dbReference type="EMBL" id="KAJ2788466.1"/>
    </source>
</evidence>
<keyword evidence="3" id="KW-0067">ATP-binding</keyword>
<comment type="caution">
    <text evidence="7">The sequence shown here is derived from an EMBL/GenBank/DDBJ whole genome shotgun (WGS) entry which is preliminary data.</text>
</comment>
<dbReference type="SUPFAM" id="SSF55681">
    <property type="entry name" value="Class II aaRS and biotin synthetases"/>
    <property type="match status" value="1"/>
</dbReference>
<evidence type="ECO:0000256" key="5">
    <source>
        <dbReference type="ARBA" id="ARBA00030563"/>
    </source>
</evidence>
<dbReference type="Proteomes" id="UP001140094">
    <property type="component" value="Unassembled WGS sequence"/>
</dbReference>
<evidence type="ECO:0000259" key="6">
    <source>
        <dbReference type="PROSITE" id="PS50862"/>
    </source>
</evidence>
<dbReference type="InterPro" id="IPR004365">
    <property type="entry name" value="NA-bd_OB_tRNA"/>
</dbReference>
<evidence type="ECO:0000256" key="4">
    <source>
        <dbReference type="ARBA" id="ARBA00023146"/>
    </source>
</evidence>
<dbReference type="Pfam" id="PF00152">
    <property type="entry name" value="tRNA-synt_2"/>
    <property type="match status" value="1"/>
</dbReference>
<evidence type="ECO:0000313" key="8">
    <source>
        <dbReference type="Proteomes" id="UP001140094"/>
    </source>
</evidence>
<dbReference type="AlphaFoldDB" id="A0A9W8HL33"/>
<proteinExistence type="predicted"/>
<dbReference type="Gene3D" id="3.30.930.10">
    <property type="entry name" value="Bira Bifunctional Protein, Domain 2"/>
    <property type="match status" value="1"/>
</dbReference>
<dbReference type="OrthoDB" id="21243at2759"/>
<dbReference type="InterPro" id="IPR012340">
    <property type="entry name" value="NA-bd_OB-fold"/>
</dbReference>
<evidence type="ECO:0000256" key="1">
    <source>
        <dbReference type="ARBA" id="ARBA00022598"/>
    </source>
</evidence>
<keyword evidence="8" id="KW-1185">Reference proteome</keyword>
<dbReference type="PANTHER" id="PTHR42918">
    <property type="entry name" value="LYSYL-TRNA SYNTHETASE"/>
    <property type="match status" value="1"/>
</dbReference>
<dbReference type="Gene3D" id="2.40.50.140">
    <property type="entry name" value="Nucleic acid-binding proteins"/>
    <property type="match status" value="1"/>
</dbReference>
<dbReference type="CDD" id="cd04322">
    <property type="entry name" value="LysRS_N"/>
    <property type="match status" value="1"/>
</dbReference>
<dbReference type="GO" id="GO:0000049">
    <property type="term" value="F:tRNA binding"/>
    <property type="evidence" value="ECO:0007669"/>
    <property type="project" value="TreeGrafter"/>
</dbReference>
<dbReference type="InterPro" id="IPR006195">
    <property type="entry name" value="aa-tRNA-synth_II"/>
</dbReference>
<feature type="domain" description="Aminoacyl-transfer RNA synthetases class-II family profile" evidence="6">
    <location>
        <begin position="158"/>
        <end position="322"/>
    </location>
</feature>
<dbReference type="InterPro" id="IPR045864">
    <property type="entry name" value="aa-tRNA-synth_II/BPL/LPL"/>
</dbReference>
<dbReference type="GO" id="GO:0005829">
    <property type="term" value="C:cytosol"/>
    <property type="evidence" value="ECO:0007669"/>
    <property type="project" value="TreeGrafter"/>
</dbReference>
<keyword evidence="2" id="KW-0547">Nucleotide-binding</keyword>
<dbReference type="GO" id="GO:0005524">
    <property type="term" value="F:ATP binding"/>
    <property type="evidence" value="ECO:0007669"/>
    <property type="project" value="UniProtKB-KW"/>
</dbReference>
<gene>
    <name evidence="7" type="ORF">H4R20_007374</name>
</gene>
<dbReference type="SUPFAM" id="SSF50249">
    <property type="entry name" value="Nucleic acid-binding proteins"/>
    <property type="match status" value="1"/>
</dbReference>
<dbReference type="GO" id="GO:0006430">
    <property type="term" value="P:lysyl-tRNA aminoacylation"/>
    <property type="evidence" value="ECO:0007669"/>
    <property type="project" value="InterPro"/>
</dbReference>
<accession>A0A9W8HL33</accession>